<dbReference type="PANTHER" id="PTHR42067">
    <property type="entry name" value="YALI0C15378P"/>
    <property type="match status" value="1"/>
</dbReference>
<feature type="compositionally biased region" description="Basic and acidic residues" evidence="2">
    <location>
        <begin position="329"/>
        <end position="342"/>
    </location>
</feature>
<dbReference type="AlphaFoldDB" id="A0A2T3ASG6"/>
<dbReference type="InterPro" id="IPR014751">
    <property type="entry name" value="XRCC4-like_C"/>
</dbReference>
<sequence length="373" mass="40965">MDPDLPRVISLPRNDNQQNQFVLVRIESMGRKPLDLKLIGTDGESVFSVSVKHNQTGSLKDKKFSGSSEQWDQVLAHVLLGAEQIEDKQGVEAVAKLEGEASMTITIQKRIEGITLKLGAITLTEQDEVVELYDWCGLAVKSRDKVLLELEALKAQLKAKEQESKKLNETLAEMVKLKNDNENELIEKFSLLLNEKKLKIRDQQRLLASANVDPARLAAVEESRTPVRSTSVGPSRAGKRKAVKAIQDQSEDDSDGGFEKMEVDAQQPPTDSADEQPQTPDQESTADEASDEDLAPPAPAPAPTRNTANNTKNEGRDTRARTTTPAPQAEHEPLPPKRELPFAKKPTPKETPPPPPEPVAAPEGSETESDDEL</sequence>
<evidence type="ECO:0000313" key="3">
    <source>
        <dbReference type="EMBL" id="PSS09301.1"/>
    </source>
</evidence>
<feature type="compositionally biased region" description="Polar residues" evidence="2">
    <location>
        <begin position="267"/>
        <end position="283"/>
    </location>
</feature>
<reference evidence="3 4" key="1">
    <citation type="journal article" date="2018" name="New Phytol.">
        <title>Comparative genomics and transcriptomics depict ericoid mycorrhizal fungi as versatile saprotrophs and plant mutualists.</title>
        <authorList>
            <person name="Martino E."/>
            <person name="Morin E."/>
            <person name="Grelet G.A."/>
            <person name="Kuo A."/>
            <person name="Kohler A."/>
            <person name="Daghino S."/>
            <person name="Barry K.W."/>
            <person name="Cichocki N."/>
            <person name="Clum A."/>
            <person name="Dockter R.B."/>
            <person name="Hainaut M."/>
            <person name="Kuo R.C."/>
            <person name="LaButti K."/>
            <person name="Lindahl B.D."/>
            <person name="Lindquist E.A."/>
            <person name="Lipzen A."/>
            <person name="Khouja H.R."/>
            <person name="Magnuson J."/>
            <person name="Murat C."/>
            <person name="Ohm R.A."/>
            <person name="Singer S.W."/>
            <person name="Spatafora J.W."/>
            <person name="Wang M."/>
            <person name="Veneault-Fourrey C."/>
            <person name="Henrissat B."/>
            <person name="Grigoriev I.V."/>
            <person name="Martin F.M."/>
            <person name="Perotto S."/>
        </authorList>
    </citation>
    <scope>NUCLEOTIDE SEQUENCE [LARGE SCALE GENOMIC DNA]</scope>
    <source>
        <strain evidence="3 4">ATCC 22711</strain>
    </source>
</reference>
<dbReference type="GeneID" id="36577016"/>
<evidence type="ECO:0000313" key="4">
    <source>
        <dbReference type="Proteomes" id="UP000241818"/>
    </source>
</evidence>
<dbReference type="STRING" id="857342.A0A2T3ASG6"/>
<dbReference type="PANTHER" id="PTHR42067:SF1">
    <property type="entry name" value="MITOTIC APPARATUS PROTEIN P62"/>
    <property type="match status" value="1"/>
</dbReference>
<keyword evidence="4" id="KW-1185">Reference proteome</keyword>
<dbReference type="EMBL" id="KZ679017">
    <property type="protein sequence ID" value="PSS09301.1"/>
    <property type="molecule type" value="Genomic_DNA"/>
</dbReference>
<proteinExistence type="predicted"/>
<feature type="compositionally biased region" description="Acidic residues" evidence="2">
    <location>
        <begin position="284"/>
        <end position="294"/>
    </location>
</feature>
<dbReference type="InParanoid" id="A0A2T3ASG6"/>
<keyword evidence="1" id="KW-0175">Coiled coil</keyword>
<feature type="region of interest" description="Disordered" evidence="2">
    <location>
        <begin position="220"/>
        <end position="373"/>
    </location>
</feature>
<feature type="coiled-coil region" evidence="1">
    <location>
        <begin position="143"/>
        <end position="187"/>
    </location>
</feature>
<name>A0A2T3ASG6_AMORE</name>
<feature type="compositionally biased region" description="Pro residues" evidence="2">
    <location>
        <begin position="349"/>
        <end position="359"/>
    </location>
</feature>
<dbReference type="Proteomes" id="UP000241818">
    <property type="component" value="Unassembled WGS sequence"/>
</dbReference>
<dbReference type="SUPFAM" id="SSF58022">
    <property type="entry name" value="XRCC4, C-terminal oligomerization domain"/>
    <property type="match status" value="1"/>
</dbReference>
<dbReference type="OrthoDB" id="8064436at2759"/>
<dbReference type="Gene3D" id="1.20.5.370">
    <property type="match status" value="1"/>
</dbReference>
<gene>
    <name evidence="3" type="ORF">M430DRAFT_61627</name>
</gene>
<evidence type="ECO:0000256" key="1">
    <source>
        <dbReference type="SAM" id="Coils"/>
    </source>
</evidence>
<evidence type="ECO:0000256" key="2">
    <source>
        <dbReference type="SAM" id="MobiDB-lite"/>
    </source>
</evidence>
<accession>A0A2T3ASG6</accession>
<organism evidence="3 4">
    <name type="scientific">Amorphotheca resinae ATCC 22711</name>
    <dbReference type="NCBI Taxonomy" id="857342"/>
    <lineage>
        <taxon>Eukaryota</taxon>
        <taxon>Fungi</taxon>
        <taxon>Dikarya</taxon>
        <taxon>Ascomycota</taxon>
        <taxon>Pezizomycotina</taxon>
        <taxon>Leotiomycetes</taxon>
        <taxon>Helotiales</taxon>
        <taxon>Amorphothecaceae</taxon>
        <taxon>Amorphotheca</taxon>
    </lineage>
</organism>
<protein>
    <submittedName>
        <fullName evidence="3">Uncharacterized protein</fullName>
    </submittedName>
</protein>
<dbReference type="RefSeq" id="XP_024717599.1">
    <property type="nucleotide sequence ID" value="XM_024868935.1"/>
</dbReference>